<proteinExistence type="predicted"/>
<name>A0ABV2AQB2_9EUKA</name>
<dbReference type="InterPro" id="IPR000571">
    <property type="entry name" value="Znf_CCCH"/>
</dbReference>
<dbReference type="SUPFAM" id="SSF90229">
    <property type="entry name" value="CCCH zinc finger"/>
    <property type="match status" value="1"/>
</dbReference>
<keyword evidence="3 5" id="KW-0863">Zinc-finger</keyword>
<protein>
    <recommendedName>
        <fullName evidence="6">C3H1-type domain-containing protein</fullName>
    </recommendedName>
</protein>
<dbReference type="Proteomes" id="UP001439008">
    <property type="component" value="Unassembled WGS sequence"/>
</dbReference>
<feature type="domain" description="C3H1-type" evidence="6">
    <location>
        <begin position="109"/>
        <end position="138"/>
    </location>
</feature>
<dbReference type="Pfam" id="PF00642">
    <property type="entry name" value="zf-CCCH"/>
    <property type="match status" value="1"/>
</dbReference>
<dbReference type="Gene3D" id="4.10.1000.10">
    <property type="entry name" value="Zinc finger, CCCH-type"/>
    <property type="match status" value="1"/>
</dbReference>
<evidence type="ECO:0000259" key="6">
    <source>
        <dbReference type="PROSITE" id="PS50103"/>
    </source>
</evidence>
<evidence type="ECO:0000313" key="7">
    <source>
        <dbReference type="EMBL" id="MES1921729.1"/>
    </source>
</evidence>
<gene>
    <name evidence="7" type="ORF">MHBO_003259</name>
</gene>
<evidence type="ECO:0000256" key="4">
    <source>
        <dbReference type="ARBA" id="ARBA00022833"/>
    </source>
</evidence>
<sequence>MSSLFFSNEFKNINIENAKTSSLMKEMQGYKPKTYYNASEPTYTENDIISLNMEYGLNSKSRMDDKCKREMYKTEMCENWVQKGYCIYGSRCKFSHGMTELREKLRIKNFKTKPCVDCAKRGIICAFRSRCNYAHPGEYLRYKFGASYFDREYEFKTNGKVDRGVYL</sequence>
<evidence type="ECO:0000256" key="3">
    <source>
        <dbReference type="ARBA" id="ARBA00022771"/>
    </source>
</evidence>
<organism evidence="7 8">
    <name type="scientific">Bonamia ostreae</name>
    <dbReference type="NCBI Taxonomy" id="126728"/>
    <lineage>
        <taxon>Eukaryota</taxon>
        <taxon>Sar</taxon>
        <taxon>Rhizaria</taxon>
        <taxon>Endomyxa</taxon>
        <taxon>Ascetosporea</taxon>
        <taxon>Haplosporida</taxon>
        <taxon>Bonamia</taxon>
    </lineage>
</organism>
<dbReference type="PROSITE" id="PS50103">
    <property type="entry name" value="ZF_C3H1"/>
    <property type="match status" value="2"/>
</dbReference>
<feature type="zinc finger region" description="C3H1-type" evidence="5">
    <location>
        <begin position="71"/>
        <end position="99"/>
    </location>
</feature>
<evidence type="ECO:0000256" key="5">
    <source>
        <dbReference type="PROSITE-ProRule" id="PRU00723"/>
    </source>
</evidence>
<feature type="domain" description="C3H1-type" evidence="6">
    <location>
        <begin position="71"/>
        <end position="99"/>
    </location>
</feature>
<dbReference type="EMBL" id="JBDODL010001687">
    <property type="protein sequence ID" value="MES1921729.1"/>
    <property type="molecule type" value="Genomic_DNA"/>
</dbReference>
<keyword evidence="1 5" id="KW-0479">Metal-binding</keyword>
<evidence type="ECO:0000256" key="1">
    <source>
        <dbReference type="ARBA" id="ARBA00022723"/>
    </source>
</evidence>
<evidence type="ECO:0000256" key="2">
    <source>
        <dbReference type="ARBA" id="ARBA00022737"/>
    </source>
</evidence>
<reference evidence="7 8" key="1">
    <citation type="journal article" date="2024" name="BMC Biol.">
        <title>Comparative genomics of Ascetosporea gives new insight into the evolutionary basis for animal parasitism in Rhizaria.</title>
        <authorList>
            <person name="Hiltunen Thoren M."/>
            <person name="Onut-Brannstrom I."/>
            <person name="Alfjorden A."/>
            <person name="Peckova H."/>
            <person name="Swords F."/>
            <person name="Hooper C."/>
            <person name="Holzer A.S."/>
            <person name="Bass D."/>
            <person name="Burki F."/>
        </authorList>
    </citation>
    <scope>NUCLEOTIDE SEQUENCE [LARGE SCALE GENOMIC DNA]</scope>
    <source>
        <strain evidence="7">20-A016</strain>
    </source>
</reference>
<evidence type="ECO:0000313" key="8">
    <source>
        <dbReference type="Proteomes" id="UP001439008"/>
    </source>
</evidence>
<dbReference type="InterPro" id="IPR036855">
    <property type="entry name" value="Znf_CCCH_sf"/>
</dbReference>
<dbReference type="PANTHER" id="PTHR12547:SF18">
    <property type="entry name" value="PROTEIN TIS11"/>
    <property type="match status" value="1"/>
</dbReference>
<dbReference type="PANTHER" id="PTHR12547">
    <property type="entry name" value="CCCH ZINC FINGER/TIS11-RELATED"/>
    <property type="match status" value="1"/>
</dbReference>
<dbReference type="SMART" id="SM00356">
    <property type="entry name" value="ZnF_C3H1"/>
    <property type="match status" value="2"/>
</dbReference>
<feature type="zinc finger region" description="C3H1-type" evidence="5">
    <location>
        <begin position="109"/>
        <end position="138"/>
    </location>
</feature>
<comment type="caution">
    <text evidence="7">The sequence shown here is derived from an EMBL/GenBank/DDBJ whole genome shotgun (WGS) entry which is preliminary data.</text>
</comment>
<keyword evidence="2" id="KW-0677">Repeat</keyword>
<accession>A0ABV2AQB2</accession>
<keyword evidence="8" id="KW-1185">Reference proteome</keyword>
<keyword evidence="4 5" id="KW-0862">Zinc</keyword>
<dbReference type="InterPro" id="IPR045877">
    <property type="entry name" value="ZFP36-like"/>
</dbReference>